<dbReference type="EMBL" id="JAHRIO010030333">
    <property type="protein sequence ID" value="MEQ2167730.1"/>
    <property type="molecule type" value="Genomic_DNA"/>
</dbReference>
<accession>A0ABV0N8V0</accession>
<keyword evidence="2" id="KW-0808">Transferase</keyword>
<keyword evidence="5" id="KW-0067">ATP-binding</keyword>
<dbReference type="PANTHER" id="PTHR24058:SF103">
    <property type="entry name" value="SERINE_THREONINE-PROTEIN KINASE PRP4 HOMOLOG"/>
    <property type="match status" value="1"/>
</dbReference>
<keyword evidence="8" id="KW-1185">Reference proteome</keyword>
<keyword evidence="1" id="KW-0723">Serine/threonine-protein kinase</keyword>
<dbReference type="GO" id="GO:0016301">
    <property type="term" value="F:kinase activity"/>
    <property type="evidence" value="ECO:0007669"/>
    <property type="project" value="UniProtKB-KW"/>
</dbReference>
<evidence type="ECO:0000256" key="5">
    <source>
        <dbReference type="ARBA" id="ARBA00022840"/>
    </source>
</evidence>
<evidence type="ECO:0000313" key="7">
    <source>
        <dbReference type="EMBL" id="MEQ2167730.1"/>
    </source>
</evidence>
<dbReference type="PANTHER" id="PTHR24058">
    <property type="entry name" value="DUAL SPECIFICITY PROTEIN KINASE"/>
    <property type="match status" value="1"/>
</dbReference>
<reference evidence="7 8" key="1">
    <citation type="submission" date="2021-06" db="EMBL/GenBank/DDBJ databases">
        <authorList>
            <person name="Palmer J.M."/>
        </authorList>
    </citation>
    <scope>NUCLEOTIDE SEQUENCE [LARGE SCALE GENOMIC DNA]</scope>
    <source>
        <strain evidence="7 8">GA_2019</strain>
        <tissue evidence="7">Muscle</tissue>
    </source>
</reference>
<sequence length="178" mass="19966">MFLILIDSSFSAVIFTQKYKTANEESNMVSEPSSPQSSTRSRSPSPDDILERVAADVKEYERENLNTFEASIKAKHNLIAQEKDEACLSSISLVPSLQSARMRAAGVGKDFKENPNLRDNWTDAEGYYRVNIGETLDKRYDVYGYTGQGVFSNVIRARDTARAGQEVAVKIIRNNELM</sequence>
<evidence type="ECO:0000256" key="2">
    <source>
        <dbReference type="ARBA" id="ARBA00022679"/>
    </source>
</evidence>
<comment type="caution">
    <text evidence="7">The sequence shown here is derived from an EMBL/GenBank/DDBJ whole genome shotgun (WGS) entry which is preliminary data.</text>
</comment>
<dbReference type="Gene3D" id="3.30.200.20">
    <property type="entry name" value="Phosphorylase Kinase, domain 1"/>
    <property type="match status" value="1"/>
</dbReference>
<dbReference type="InterPro" id="IPR050494">
    <property type="entry name" value="Ser_Thr_dual-spec_kinase"/>
</dbReference>
<evidence type="ECO:0000256" key="3">
    <source>
        <dbReference type="ARBA" id="ARBA00022741"/>
    </source>
</evidence>
<name>A0ABV0N8V0_9TELE</name>
<keyword evidence="4 7" id="KW-0418">Kinase</keyword>
<organism evidence="7 8">
    <name type="scientific">Goodea atripinnis</name>
    <dbReference type="NCBI Taxonomy" id="208336"/>
    <lineage>
        <taxon>Eukaryota</taxon>
        <taxon>Metazoa</taxon>
        <taxon>Chordata</taxon>
        <taxon>Craniata</taxon>
        <taxon>Vertebrata</taxon>
        <taxon>Euteleostomi</taxon>
        <taxon>Actinopterygii</taxon>
        <taxon>Neopterygii</taxon>
        <taxon>Teleostei</taxon>
        <taxon>Neoteleostei</taxon>
        <taxon>Acanthomorphata</taxon>
        <taxon>Ovalentaria</taxon>
        <taxon>Atherinomorphae</taxon>
        <taxon>Cyprinodontiformes</taxon>
        <taxon>Goodeidae</taxon>
        <taxon>Goodea</taxon>
    </lineage>
</organism>
<feature type="region of interest" description="Disordered" evidence="6">
    <location>
        <begin position="24"/>
        <end position="48"/>
    </location>
</feature>
<keyword evidence="3" id="KW-0547">Nucleotide-binding</keyword>
<proteinExistence type="predicted"/>
<feature type="compositionally biased region" description="Low complexity" evidence="6">
    <location>
        <begin position="30"/>
        <end position="46"/>
    </location>
</feature>
<evidence type="ECO:0000256" key="6">
    <source>
        <dbReference type="SAM" id="MobiDB-lite"/>
    </source>
</evidence>
<protein>
    <submittedName>
        <fullName evidence="7">Serine/threonine-protein kinase PRP4</fullName>
    </submittedName>
</protein>
<evidence type="ECO:0000256" key="1">
    <source>
        <dbReference type="ARBA" id="ARBA00022527"/>
    </source>
</evidence>
<evidence type="ECO:0000256" key="4">
    <source>
        <dbReference type="ARBA" id="ARBA00022777"/>
    </source>
</evidence>
<dbReference type="Proteomes" id="UP001476798">
    <property type="component" value="Unassembled WGS sequence"/>
</dbReference>
<evidence type="ECO:0000313" key="8">
    <source>
        <dbReference type="Proteomes" id="UP001476798"/>
    </source>
</evidence>
<dbReference type="SUPFAM" id="SSF56112">
    <property type="entry name" value="Protein kinase-like (PK-like)"/>
    <property type="match status" value="1"/>
</dbReference>
<gene>
    <name evidence="7" type="primary">PRPF4B_1</name>
    <name evidence="7" type="ORF">GOODEAATRI_007059</name>
</gene>
<dbReference type="InterPro" id="IPR011009">
    <property type="entry name" value="Kinase-like_dom_sf"/>
</dbReference>